<organism evidence="2 3">
    <name type="scientific">Accipiter nisus</name>
    <name type="common">Eurasian sparrowhawk</name>
    <dbReference type="NCBI Taxonomy" id="211598"/>
    <lineage>
        <taxon>Eukaryota</taxon>
        <taxon>Metazoa</taxon>
        <taxon>Chordata</taxon>
        <taxon>Craniata</taxon>
        <taxon>Vertebrata</taxon>
        <taxon>Euteleostomi</taxon>
        <taxon>Archelosauria</taxon>
        <taxon>Archosauria</taxon>
        <taxon>Dinosauria</taxon>
        <taxon>Saurischia</taxon>
        <taxon>Theropoda</taxon>
        <taxon>Coelurosauria</taxon>
        <taxon>Aves</taxon>
        <taxon>Neognathae</taxon>
        <taxon>Neoaves</taxon>
        <taxon>Telluraves</taxon>
        <taxon>Accipitrimorphae</taxon>
        <taxon>Accipitriformes</taxon>
        <taxon>Accipitridae</taxon>
        <taxon>Accipitrinae</taxon>
        <taxon>Accipiter</taxon>
    </lineage>
</organism>
<dbReference type="InterPro" id="IPR020415">
    <property type="entry name" value="IL-34"/>
</dbReference>
<feature type="region of interest" description="Disordered" evidence="1">
    <location>
        <begin position="134"/>
        <end position="156"/>
    </location>
</feature>
<accession>A0A8B9N5W3</accession>
<dbReference type="AlphaFoldDB" id="A0A8B9N5W3"/>
<dbReference type="InterPro" id="IPR038328">
    <property type="entry name" value="IL-34_sf"/>
</dbReference>
<dbReference type="GO" id="GO:0008284">
    <property type="term" value="P:positive regulation of cell population proliferation"/>
    <property type="evidence" value="ECO:0007669"/>
    <property type="project" value="InterPro"/>
</dbReference>
<dbReference type="GO" id="GO:0005157">
    <property type="term" value="F:macrophage colony-stimulating factor receptor binding"/>
    <property type="evidence" value="ECO:0007669"/>
    <property type="project" value="InterPro"/>
</dbReference>
<dbReference type="Pfam" id="PF15036">
    <property type="entry name" value="IL34"/>
    <property type="match status" value="1"/>
</dbReference>
<dbReference type="PANTHER" id="PTHR28606">
    <property type="entry name" value="INTERLEUKIN-34"/>
    <property type="match status" value="1"/>
</dbReference>
<dbReference type="GO" id="GO:0045657">
    <property type="term" value="P:positive regulation of monocyte differentiation"/>
    <property type="evidence" value="ECO:0007669"/>
    <property type="project" value="TreeGrafter"/>
</dbReference>
<evidence type="ECO:0000313" key="3">
    <source>
        <dbReference type="Proteomes" id="UP000694541"/>
    </source>
</evidence>
<dbReference type="Ensembl" id="ENSANIT00000019737.1">
    <property type="protein sequence ID" value="ENSANIP00000019099.1"/>
    <property type="gene ID" value="ENSANIG00000012985.1"/>
</dbReference>
<name>A0A8B9N5W3_9AVES</name>
<reference evidence="2" key="2">
    <citation type="submission" date="2025-09" db="UniProtKB">
        <authorList>
            <consortium name="Ensembl"/>
        </authorList>
    </citation>
    <scope>IDENTIFICATION</scope>
</reference>
<protein>
    <submittedName>
        <fullName evidence="2">Uncharacterized protein</fullName>
    </submittedName>
</protein>
<dbReference type="Proteomes" id="UP000694541">
    <property type="component" value="Unplaced"/>
</dbReference>
<feature type="compositionally biased region" description="Pro residues" evidence="1">
    <location>
        <begin position="140"/>
        <end position="149"/>
    </location>
</feature>
<reference evidence="2" key="1">
    <citation type="submission" date="2025-08" db="UniProtKB">
        <authorList>
            <consortium name="Ensembl"/>
        </authorList>
    </citation>
    <scope>IDENTIFICATION</scope>
</reference>
<sequence length="187" mass="20397">MRAHTPAPGQAAVRDAPAVHETLLPHQLHGPGPVRRGAEAVQRYPPGKMTAGDGPMTRMLRGPAGTAWVSPGARSRLQRNGTVSEAALRYLWFHVSSQAVLRIREVLPERHPSWKYTQELCQLFDALGKEYSKYRQVAPRDPPPPPPRARQPGRKLARSLAPSSQGCCGQARSVQAPGACAHRHACC</sequence>
<dbReference type="GO" id="GO:0045651">
    <property type="term" value="P:positive regulation of macrophage differentiation"/>
    <property type="evidence" value="ECO:0007669"/>
    <property type="project" value="TreeGrafter"/>
</dbReference>
<evidence type="ECO:0000313" key="2">
    <source>
        <dbReference type="Ensembl" id="ENSANIP00000019099.1"/>
    </source>
</evidence>
<dbReference type="PANTHER" id="PTHR28606:SF1">
    <property type="entry name" value="INTERLEUKIN-34"/>
    <property type="match status" value="1"/>
</dbReference>
<dbReference type="GO" id="GO:0005615">
    <property type="term" value="C:extracellular space"/>
    <property type="evidence" value="ECO:0007669"/>
    <property type="project" value="InterPro"/>
</dbReference>
<dbReference type="Gene3D" id="1.20.1250.80">
    <property type="entry name" value="Interleukin-34"/>
    <property type="match status" value="1"/>
</dbReference>
<evidence type="ECO:0000256" key="1">
    <source>
        <dbReference type="SAM" id="MobiDB-lite"/>
    </source>
</evidence>
<keyword evidence="3" id="KW-1185">Reference proteome</keyword>
<proteinExistence type="predicted"/>